<sequence>MATTSTTTDEHPIEAGQEEEQKQGEREAQPVGHLDTVDVADLQAFNERKTWIIEKTKYLETLTPLEPLRSDNLVYPDRAPGLPTLDEIRVWVREVRTLEKETDQFDKSDLKRLRKTARAAANRHLTPEDTDLVDLTLSTLLALDHLLEAIQQRSEQLDLFGHRVRWEDQRTECEQERRAIKSDLHNFIAEHARWSPSTYEEVSASSVSGIPEHSASTSATAPPSAVRSMTPGFSRPSSARSTPTMAFQASRSQRFQLGQQLATDASRLYMRASNLRQGRVEVSGKLLDRLISLKKIPEPFLDEQDRLEDETDFLRRSLGEFALALAEQWIVADRVYSDCIRHQSEAQAIMADLGRASTKPPNQRLHASLSYRMTNLQSRLSTTAYDVLVFRHIPQPTHNSYSEQEQHNEQIVQTLSEELETAQNLARLAATSVKEYHDALKILHRADKIKEEMSLRKSQLSALAVKLVRGADTSAESSTAPDLSTEACLEPGRHSAYMASLPALLSELDEAGRSADRLVRTARAHLPTLKPITLAPGYMDACMQAITSLESERRSLLTTREASCALASCFNTVCQIWSSTQDIQRSCQKRQIEIQNGLECDRWRPKSPISSSSGPPTPETPSNRMFTDSTSPSEVLAHVDNLTKQFKRAVETPVKSVIPSMTDRLRSHFDTSSEKVKQDLSDLQELAKLWQRVREQAFAMADTMKEADALDNRLSSLLLEASGLWQEVSAASVIPQLADVIDPLRQQCSALRQEIEAFSAGLAARVPFVTGRTQSPLSPYKVRSPKSSTTMPMPQTPPETTVIPSIVVPFDPPVLDDAVRSQINVRCASLQGGIHNLDKRIRLLDRADQVRTLETCLAQAENRIDDVFKSLDARTQAITALASNVGAESTKDVQLALEALESEATELITFASALDQLLHDIMTGSQEAHDDVQRTISADKDNEDLGGLLKPRLKRLEALEDKEDQLHKNSAAALRELRDVSTALAKRLALLESEEADSLAKQKEETTSAMQRASPHSEAPPHIQEETVQQVAPRNLAFPGIEEDEANIPDSLSADISSGTILVPIPREDGAYLAPVSDSSLSSGTILIPMPQEDAAYFPPTSDSRSPSKVAPRGKAKTSITANAHTEQSRTVSSPSRNLPVPSVVVTRDSSSREDVLPNPRFVTRTAGSPSRRIDLKSPPASPKARRSSALSLMTNMNTHPVEKQENGVVESDENEKEEDVFGTLVPLTENKDAQMMVAKAHVLSDLRTTLSNLKLEELAHSLTPESQFSMLPTHDIVDQARSAVAIAQEKIQDLAAPSSDVSTQAQGHSLRQELNVTVQLIPRLEALASFAAKIDECDAGINEIISQLDTYPDAPQSSASPSVSGYGVARRQLSALLENVSATVQTALEAADGLADDFRVLNERMRIEQIWAEAKDEANDRLDPAFVRTKSAMSLSSLSSSTSINHLSTPSLKKPSLSRQSSTTILSGRSSVLSASTGGPWIPSVGIKPTSRSVSGPLPRTPASRLPRPTDSPTPSAVLRQRAESVVSNYTQRSRQSLDSFAPVWTRGISDTRRRKSSMSSEVTPTRPRNMSMSSSWSRTPRQSFGSPMLPSREGPKKRQYVANPKNKLDVAVGNVINRLPVNVNVRPLPGWKDQSGKYYIGDANVKPYFCRILRSQTVMVRVGGGWMELSKFIRGHFAELFRILPPGPLTPPIKEPWISSATLLKAAGSPLQAAGSPLASPVDPSSPFSDPKTPSPAHAGDLSNSSLFSLASSSSPGSPLASIQFLRKADEFGRLSQSPTLRNSTTSKHKSQGKASGRGVWRP</sequence>
<organism evidence="7 8">
    <name type="scientific">Dacryopinax primogenitus (strain DJM 731)</name>
    <name type="common">Brown rot fungus</name>
    <dbReference type="NCBI Taxonomy" id="1858805"/>
    <lineage>
        <taxon>Eukaryota</taxon>
        <taxon>Fungi</taxon>
        <taxon>Dikarya</taxon>
        <taxon>Basidiomycota</taxon>
        <taxon>Agaricomycotina</taxon>
        <taxon>Dacrymycetes</taxon>
        <taxon>Dacrymycetales</taxon>
        <taxon>Dacrymycetaceae</taxon>
        <taxon>Dacryopinax</taxon>
    </lineage>
</organism>
<feature type="compositionally biased region" description="Low complexity" evidence="5">
    <location>
        <begin position="1439"/>
        <end position="1459"/>
    </location>
</feature>
<proteinExistence type="predicted"/>
<evidence type="ECO:0000256" key="2">
    <source>
        <dbReference type="ARBA" id="ARBA00022490"/>
    </source>
</evidence>
<feature type="compositionally biased region" description="Polar residues" evidence="5">
    <location>
        <begin position="1118"/>
        <end position="1137"/>
    </location>
</feature>
<feature type="region of interest" description="Disordered" evidence="5">
    <location>
        <begin position="995"/>
        <end position="1023"/>
    </location>
</feature>
<feature type="compositionally biased region" description="Low complexity" evidence="5">
    <location>
        <begin position="1722"/>
        <end position="1733"/>
    </location>
</feature>
<gene>
    <name evidence="7" type="ORF">DACRYDRAFT_113167</name>
</gene>
<reference evidence="7 8" key="1">
    <citation type="journal article" date="2012" name="Science">
        <title>The Paleozoic origin of enzymatic lignin decomposition reconstructed from 31 fungal genomes.</title>
        <authorList>
            <person name="Floudas D."/>
            <person name="Binder M."/>
            <person name="Riley R."/>
            <person name="Barry K."/>
            <person name="Blanchette R.A."/>
            <person name="Henrissat B."/>
            <person name="Martinez A.T."/>
            <person name="Otillar R."/>
            <person name="Spatafora J.W."/>
            <person name="Yadav J.S."/>
            <person name="Aerts A."/>
            <person name="Benoit I."/>
            <person name="Boyd A."/>
            <person name="Carlson A."/>
            <person name="Copeland A."/>
            <person name="Coutinho P.M."/>
            <person name="de Vries R.P."/>
            <person name="Ferreira P."/>
            <person name="Findley K."/>
            <person name="Foster B."/>
            <person name="Gaskell J."/>
            <person name="Glotzer D."/>
            <person name="Gorecki P."/>
            <person name="Heitman J."/>
            <person name="Hesse C."/>
            <person name="Hori C."/>
            <person name="Igarashi K."/>
            <person name="Jurgens J.A."/>
            <person name="Kallen N."/>
            <person name="Kersten P."/>
            <person name="Kohler A."/>
            <person name="Kuees U."/>
            <person name="Kumar T.K.A."/>
            <person name="Kuo A."/>
            <person name="LaButti K."/>
            <person name="Larrondo L.F."/>
            <person name="Lindquist E."/>
            <person name="Ling A."/>
            <person name="Lombard V."/>
            <person name="Lucas S."/>
            <person name="Lundell T."/>
            <person name="Martin R."/>
            <person name="McLaughlin D.J."/>
            <person name="Morgenstern I."/>
            <person name="Morin E."/>
            <person name="Murat C."/>
            <person name="Nagy L.G."/>
            <person name="Nolan M."/>
            <person name="Ohm R.A."/>
            <person name="Patyshakuliyeva A."/>
            <person name="Rokas A."/>
            <person name="Ruiz-Duenas F.J."/>
            <person name="Sabat G."/>
            <person name="Salamov A."/>
            <person name="Samejima M."/>
            <person name="Schmutz J."/>
            <person name="Slot J.C."/>
            <person name="St John F."/>
            <person name="Stenlid J."/>
            <person name="Sun H."/>
            <person name="Sun S."/>
            <person name="Syed K."/>
            <person name="Tsang A."/>
            <person name="Wiebenga A."/>
            <person name="Young D."/>
            <person name="Pisabarro A."/>
            <person name="Eastwood D.C."/>
            <person name="Martin F."/>
            <person name="Cullen D."/>
            <person name="Grigoriev I.V."/>
            <person name="Hibbett D.S."/>
        </authorList>
    </citation>
    <scope>NUCLEOTIDE SEQUENCE [LARGE SCALE GENOMIC DNA]</scope>
    <source>
        <strain evidence="7 8">DJM-731 SS1</strain>
    </source>
</reference>
<dbReference type="RefSeq" id="XP_040633358.1">
    <property type="nucleotide sequence ID" value="XM_040769579.1"/>
</dbReference>
<dbReference type="PROSITE" id="PS51460">
    <property type="entry name" value="GAR"/>
    <property type="match status" value="1"/>
</dbReference>
<dbReference type="EMBL" id="JH795855">
    <property type="protein sequence ID" value="EJU06464.1"/>
    <property type="molecule type" value="Genomic_DNA"/>
</dbReference>
<feature type="region of interest" description="Disordered" evidence="5">
    <location>
        <begin position="1"/>
        <end position="34"/>
    </location>
</feature>
<dbReference type="GO" id="GO:0005856">
    <property type="term" value="C:cytoskeleton"/>
    <property type="evidence" value="ECO:0007669"/>
    <property type="project" value="UniProtKB-SubCell"/>
</dbReference>
<feature type="region of interest" description="Disordered" evidence="5">
    <location>
        <begin position="777"/>
        <end position="799"/>
    </location>
</feature>
<feature type="coiled-coil region" evidence="4">
    <location>
        <begin position="956"/>
        <end position="994"/>
    </location>
</feature>
<dbReference type="Gene3D" id="3.30.920.20">
    <property type="entry name" value="Gas2-like domain"/>
    <property type="match status" value="1"/>
</dbReference>
<evidence type="ECO:0000256" key="4">
    <source>
        <dbReference type="SAM" id="Coils"/>
    </source>
</evidence>
<dbReference type="OMA" id="CGFMTGQ"/>
<feature type="compositionally biased region" description="Polar residues" evidence="5">
    <location>
        <begin position="235"/>
        <end position="250"/>
    </location>
</feature>
<evidence type="ECO:0000313" key="7">
    <source>
        <dbReference type="EMBL" id="EJU06464.1"/>
    </source>
</evidence>
<evidence type="ECO:0000256" key="3">
    <source>
        <dbReference type="ARBA" id="ARBA00023212"/>
    </source>
</evidence>
<feature type="compositionally biased region" description="Low complexity" evidence="5">
    <location>
        <begin position="785"/>
        <end position="799"/>
    </location>
</feature>
<keyword evidence="8" id="KW-1185">Reference proteome</keyword>
<dbReference type="InterPro" id="IPR003108">
    <property type="entry name" value="GAR_dom"/>
</dbReference>
<comment type="subcellular location">
    <subcellularLocation>
        <location evidence="1">Cytoplasm</location>
        <location evidence="1">Cytoskeleton</location>
    </subcellularLocation>
</comment>
<evidence type="ECO:0000256" key="5">
    <source>
        <dbReference type="SAM" id="MobiDB-lite"/>
    </source>
</evidence>
<evidence type="ECO:0000256" key="1">
    <source>
        <dbReference type="ARBA" id="ARBA00004245"/>
    </source>
</evidence>
<dbReference type="SMART" id="SM00243">
    <property type="entry name" value="GAS2"/>
    <property type="match status" value="1"/>
</dbReference>
<dbReference type="InterPro" id="IPR036534">
    <property type="entry name" value="GAR_dom_sf"/>
</dbReference>
<dbReference type="GeneID" id="63684641"/>
<dbReference type="SUPFAM" id="SSF143575">
    <property type="entry name" value="GAS2 domain-like"/>
    <property type="match status" value="1"/>
</dbReference>
<dbReference type="GO" id="GO:0008017">
    <property type="term" value="F:microtubule binding"/>
    <property type="evidence" value="ECO:0007669"/>
    <property type="project" value="InterPro"/>
</dbReference>
<keyword evidence="3" id="KW-0206">Cytoskeleton</keyword>
<feature type="region of interest" description="Disordered" evidence="5">
    <location>
        <begin position="210"/>
        <end position="250"/>
    </location>
</feature>
<feature type="region of interest" description="Disordered" evidence="5">
    <location>
        <begin position="1552"/>
        <end position="1599"/>
    </location>
</feature>
<dbReference type="Proteomes" id="UP000030653">
    <property type="component" value="Unassembled WGS sequence"/>
</dbReference>
<feature type="region of interest" description="Disordered" evidence="5">
    <location>
        <begin position="602"/>
        <end position="631"/>
    </location>
</feature>
<feature type="compositionally biased region" description="Low complexity" evidence="5">
    <location>
        <begin position="214"/>
        <end position="225"/>
    </location>
</feature>
<dbReference type="HOGENOM" id="CLU_002695_0_0_1"/>
<evidence type="ECO:0000259" key="6">
    <source>
        <dbReference type="PROSITE" id="PS51460"/>
    </source>
</evidence>
<feature type="domain" description="GAR" evidence="6">
    <location>
        <begin position="1605"/>
        <end position="1682"/>
    </location>
</feature>
<dbReference type="OrthoDB" id="10017054at2759"/>
<evidence type="ECO:0000313" key="8">
    <source>
        <dbReference type="Proteomes" id="UP000030653"/>
    </source>
</evidence>
<keyword evidence="4" id="KW-0175">Coiled coil</keyword>
<feature type="compositionally biased region" description="Polar residues" evidence="5">
    <location>
        <begin position="1777"/>
        <end position="1788"/>
    </location>
</feature>
<dbReference type="STRING" id="1858805.M5GBU3"/>
<feature type="compositionally biased region" description="Basic and acidic residues" evidence="5">
    <location>
        <begin position="8"/>
        <end position="28"/>
    </location>
</feature>
<feature type="compositionally biased region" description="Polar residues" evidence="5">
    <location>
        <begin position="1460"/>
        <end position="1478"/>
    </location>
</feature>
<accession>M5GBU3</accession>
<feature type="region of interest" description="Disordered" evidence="5">
    <location>
        <begin position="1716"/>
        <end position="1743"/>
    </location>
</feature>
<name>M5GBU3_DACPD</name>
<dbReference type="Pfam" id="PF02187">
    <property type="entry name" value="GAS2"/>
    <property type="match status" value="1"/>
</dbReference>
<protein>
    <recommendedName>
        <fullName evidence="6">GAR domain-containing protein</fullName>
    </recommendedName>
</protein>
<keyword evidence="2" id="KW-0963">Cytoplasm</keyword>
<feature type="region of interest" description="Disordered" evidence="5">
    <location>
        <begin position="1094"/>
        <end position="1188"/>
    </location>
</feature>
<feature type="compositionally biased region" description="Polar residues" evidence="5">
    <location>
        <begin position="1559"/>
        <end position="1587"/>
    </location>
</feature>
<feature type="region of interest" description="Disordered" evidence="5">
    <location>
        <begin position="1439"/>
        <end position="1532"/>
    </location>
</feature>
<feature type="region of interest" description="Disordered" evidence="5">
    <location>
        <begin position="1776"/>
        <end position="1805"/>
    </location>
</feature>